<protein>
    <submittedName>
        <fullName evidence="6">Transcriptional regulator, MerR family</fullName>
    </submittedName>
</protein>
<keyword evidence="1" id="KW-0678">Repressor</keyword>
<dbReference type="EMBL" id="FPIB01000013">
    <property type="protein sequence ID" value="SFV90319.1"/>
    <property type="molecule type" value="Genomic_DNA"/>
</dbReference>
<dbReference type="GO" id="GO:0003700">
    <property type="term" value="F:DNA-binding transcription factor activity"/>
    <property type="evidence" value="ECO:0007669"/>
    <property type="project" value="InterPro"/>
</dbReference>
<dbReference type="SUPFAM" id="SSF46955">
    <property type="entry name" value="Putative DNA-binding domain"/>
    <property type="match status" value="1"/>
</dbReference>
<keyword evidence="2" id="KW-0805">Transcription regulation</keyword>
<dbReference type="InterPro" id="IPR000551">
    <property type="entry name" value="MerR-type_HTH_dom"/>
</dbReference>
<dbReference type="InterPro" id="IPR047057">
    <property type="entry name" value="MerR_fam"/>
</dbReference>
<dbReference type="PANTHER" id="PTHR30204">
    <property type="entry name" value="REDOX-CYCLING DRUG-SENSING TRANSCRIPTIONAL ACTIVATOR SOXR"/>
    <property type="match status" value="1"/>
</dbReference>
<keyword evidence="3" id="KW-0238">DNA-binding</keyword>
<evidence type="ECO:0000256" key="3">
    <source>
        <dbReference type="ARBA" id="ARBA00023125"/>
    </source>
</evidence>
<accession>A0A1W1E8T7</accession>
<evidence type="ECO:0000313" key="6">
    <source>
        <dbReference type="EMBL" id="SFV90319.1"/>
    </source>
</evidence>
<dbReference type="Pfam" id="PF13411">
    <property type="entry name" value="MerR_1"/>
    <property type="match status" value="1"/>
</dbReference>
<dbReference type="PROSITE" id="PS50937">
    <property type="entry name" value="HTH_MERR_2"/>
    <property type="match status" value="1"/>
</dbReference>
<evidence type="ECO:0000259" key="5">
    <source>
        <dbReference type="PROSITE" id="PS50937"/>
    </source>
</evidence>
<dbReference type="AlphaFoldDB" id="A0A1W1E8T7"/>
<dbReference type="Gene3D" id="1.10.1660.10">
    <property type="match status" value="1"/>
</dbReference>
<feature type="domain" description="HTH merR-type" evidence="5">
    <location>
        <begin position="2"/>
        <end position="72"/>
    </location>
</feature>
<dbReference type="GO" id="GO:0003677">
    <property type="term" value="F:DNA binding"/>
    <property type="evidence" value="ECO:0007669"/>
    <property type="project" value="UniProtKB-KW"/>
</dbReference>
<sequence length="224" mass="25798">MALKMKELMLRSGESKSTILYYVKEGLLPEPSKPKPNVHLYDESAVEITKLIKYLQHNFSYSISEIKAIFAQNRFESTESFKMLVSALELISGSKEMQRYSREDFLEITGVDEKTLKGWIEAGIVFERPYGFGEKEVEIVQILMQAASLGLDFALIETYVESAKMLAKKEFESGAEMMRQDPDAHTQHYALFFDLILTLKPYLFNMHTVAEYRKQYANDEKGQS</sequence>
<proteinExistence type="predicted"/>
<evidence type="ECO:0000256" key="1">
    <source>
        <dbReference type="ARBA" id="ARBA00022491"/>
    </source>
</evidence>
<reference evidence="6" key="1">
    <citation type="submission" date="2016-10" db="EMBL/GenBank/DDBJ databases">
        <authorList>
            <person name="de Groot N.N."/>
        </authorList>
    </citation>
    <scope>NUCLEOTIDE SEQUENCE</scope>
</reference>
<evidence type="ECO:0000256" key="2">
    <source>
        <dbReference type="ARBA" id="ARBA00023015"/>
    </source>
</evidence>
<dbReference type="InterPro" id="IPR009061">
    <property type="entry name" value="DNA-bd_dom_put_sf"/>
</dbReference>
<evidence type="ECO:0000256" key="4">
    <source>
        <dbReference type="ARBA" id="ARBA00023163"/>
    </source>
</evidence>
<keyword evidence="4" id="KW-0804">Transcription</keyword>
<organism evidence="6">
    <name type="scientific">hydrothermal vent metagenome</name>
    <dbReference type="NCBI Taxonomy" id="652676"/>
    <lineage>
        <taxon>unclassified sequences</taxon>
        <taxon>metagenomes</taxon>
        <taxon>ecological metagenomes</taxon>
    </lineage>
</organism>
<name>A0A1W1E8T7_9ZZZZ</name>
<dbReference type="SMART" id="SM00422">
    <property type="entry name" value="HTH_MERR"/>
    <property type="match status" value="1"/>
</dbReference>
<dbReference type="PANTHER" id="PTHR30204:SF69">
    <property type="entry name" value="MERR-FAMILY TRANSCRIPTIONAL REGULATOR"/>
    <property type="match status" value="1"/>
</dbReference>
<gene>
    <name evidence="6" type="ORF">MNB_SV-4-353</name>
</gene>